<keyword evidence="2" id="KW-1185">Reference proteome</keyword>
<gene>
    <name evidence="3" type="primary">LOC109130600</name>
</gene>
<reference evidence="3" key="2">
    <citation type="submission" date="2025-08" db="UniProtKB">
        <authorList>
            <consortium name="RefSeq"/>
        </authorList>
    </citation>
    <scope>IDENTIFICATION</scope>
    <source>
        <tissue evidence="3">Leaf</tissue>
    </source>
</reference>
<sequence length="88" mass="9991">MDQVNINLYVPSSVPKCLESSLEFVILKFPVSINVAEMKLVRYFLENSAVLKRLTLHLDSNSTEDEVLKKLLEVPRASTKCKVVIVQK</sequence>
<organism evidence="2 3">
    <name type="scientific">Camelina sativa</name>
    <name type="common">False flax</name>
    <name type="synonym">Myagrum sativum</name>
    <dbReference type="NCBI Taxonomy" id="90675"/>
    <lineage>
        <taxon>Eukaryota</taxon>
        <taxon>Viridiplantae</taxon>
        <taxon>Streptophyta</taxon>
        <taxon>Embryophyta</taxon>
        <taxon>Tracheophyta</taxon>
        <taxon>Spermatophyta</taxon>
        <taxon>Magnoliopsida</taxon>
        <taxon>eudicotyledons</taxon>
        <taxon>Gunneridae</taxon>
        <taxon>Pentapetalae</taxon>
        <taxon>rosids</taxon>
        <taxon>malvids</taxon>
        <taxon>Brassicales</taxon>
        <taxon>Brassicaceae</taxon>
        <taxon>Camelineae</taxon>
        <taxon>Camelina</taxon>
    </lineage>
</organism>
<reference evidence="2" key="1">
    <citation type="journal article" date="2014" name="Nat. Commun.">
        <title>The emerging biofuel crop Camelina sativa retains a highly undifferentiated hexaploid genome structure.</title>
        <authorList>
            <person name="Kagale S."/>
            <person name="Koh C."/>
            <person name="Nixon J."/>
            <person name="Bollina V."/>
            <person name="Clarke W.E."/>
            <person name="Tuteja R."/>
            <person name="Spillane C."/>
            <person name="Robinson S.J."/>
            <person name="Links M.G."/>
            <person name="Clarke C."/>
            <person name="Higgins E.E."/>
            <person name="Huebert T."/>
            <person name="Sharpe A.G."/>
            <person name="Parkin I.A."/>
        </authorList>
    </citation>
    <scope>NUCLEOTIDE SEQUENCE [LARGE SCALE GENOMIC DNA]</scope>
    <source>
        <strain evidence="2">cv. DH55</strain>
    </source>
</reference>
<proteinExistence type="predicted"/>
<dbReference type="Proteomes" id="UP000694864">
    <property type="component" value="Chromosome 18"/>
</dbReference>
<feature type="domain" description="FBD" evidence="1">
    <location>
        <begin position="16"/>
        <end position="86"/>
    </location>
</feature>
<name>A0ABM1RA19_CAMSA</name>
<protein>
    <submittedName>
        <fullName evidence="3">F-box/FBD/LRR-repeat protein At3g23955</fullName>
    </submittedName>
</protein>
<evidence type="ECO:0000313" key="2">
    <source>
        <dbReference type="Proteomes" id="UP000694864"/>
    </source>
</evidence>
<dbReference type="InterPro" id="IPR006566">
    <property type="entry name" value="FBD"/>
</dbReference>
<dbReference type="Pfam" id="PF08387">
    <property type="entry name" value="FBD"/>
    <property type="match status" value="1"/>
</dbReference>
<accession>A0ABM1RA19</accession>
<dbReference type="SMART" id="SM00579">
    <property type="entry name" value="FBD"/>
    <property type="match status" value="1"/>
</dbReference>
<dbReference type="GeneID" id="109130600"/>
<evidence type="ECO:0000313" key="3">
    <source>
        <dbReference type="RefSeq" id="XP_019095857.1"/>
    </source>
</evidence>
<evidence type="ECO:0000259" key="1">
    <source>
        <dbReference type="SMART" id="SM00579"/>
    </source>
</evidence>
<dbReference type="RefSeq" id="XP_019095857.1">
    <property type="nucleotide sequence ID" value="XM_019240312.1"/>
</dbReference>